<feature type="compositionally biased region" description="Basic residues" evidence="1">
    <location>
        <begin position="30"/>
        <end position="40"/>
    </location>
</feature>
<dbReference type="InterPro" id="IPR056906">
    <property type="entry name" value="ORF2/G2P_dom"/>
</dbReference>
<evidence type="ECO:0000259" key="2">
    <source>
        <dbReference type="Pfam" id="PF23343"/>
    </source>
</evidence>
<evidence type="ECO:0000256" key="1">
    <source>
        <dbReference type="SAM" id="MobiDB-lite"/>
    </source>
</evidence>
<evidence type="ECO:0000313" key="3">
    <source>
        <dbReference type="EMBL" id="OOM80480.1"/>
    </source>
</evidence>
<sequence length="267" mass="32210">MKSFIREKKIFCNEYLEVDIYRSTEEQNKKGKRSKKKKVSAPKQKNLNDKNAKRYFVQLGNRNFGREDLHVSFTYSNETLPSSYEEAQKQANNYLRRIDYRRKKEGLSPLKYILVTEYTEDKKTEKPTRIHHHAIISGGLIRDVVEDLWCKRRKKGEKIAEKIGYVNADRLQPNEFGIKDLCKYLVKNPDNKKRWTQSQNLLKPVMRTNDYRYTKTEIKKISRCYEDRQYWEKKYPGWIFTTCKAKNNKLTGWSFYLKFRKRDVKKE</sequence>
<evidence type="ECO:0000313" key="4">
    <source>
        <dbReference type="Proteomes" id="UP000190890"/>
    </source>
</evidence>
<feature type="region of interest" description="Disordered" evidence="1">
    <location>
        <begin position="26"/>
        <end position="47"/>
    </location>
</feature>
<comment type="caution">
    <text evidence="3">The sequence shown here is derived from an EMBL/GenBank/DDBJ whole genome shotgun (WGS) entry which is preliminary data.</text>
</comment>
<name>A0A1S8TRT2_9CLOT</name>
<gene>
    <name evidence="3" type="ORF">CLPUN_13280</name>
</gene>
<reference evidence="3 4" key="1">
    <citation type="submission" date="2016-05" db="EMBL/GenBank/DDBJ databases">
        <title>Microbial solvent formation.</title>
        <authorList>
            <person name="Poehlein A."/>
            <person name="Montoya Solano J.D."/>
            <person name="Flitsch S."/>
            <person name="Krabben P."/>
            <person name="Duerre P."/>
            <person name="Daniel R."/>
        </authorList>
    </citation>
    <scope>NUCLEOTIDE SEQUENCE [LARGE SCALE GENOMIC DNA]</scope>
    <source>
        <strain evidence="3 4">DSM 2619</strain>
    </source>
</reference>
<dbReference type="OrthoDB" id="1733540at2"/>
<accession>A0A1S8TRT2</accession>
<dbReference type="AlphaFoldDB" id="A0A1S8TRT2"/>
<dbReference type="STRING" id="29367.CLPUN_13280"/>
<protein>
    <recommendedName>
        <fullName evidence="2">Replication-associated protein ORF2/G2P domain-containing protein</fullName>
    </recommendedName>
</protein>
<keyword evidence="4" id="KW-1185">Reference proteome</keyword>
<dbReference type="Proteomes" id="UP000190890">
    <property type="component" value="Unassembled WGS sequence"/>
</dbReference>
<dbReference type="Pfam" id="PF23343">
    <property type="entry name" value="REP_ORF2-G2P"/>
    <property type="match status" value="1"/>
</dbReference>
<proteinExistence type="predicted"/>
<feature type="domain" description="Replication-associated protein ORF2/G2P" evidence="2">
    <location>
        <begin position="71"/>
        <end position="187"/>
    </location>
</feature>
<dbReference type="EMBL" id="LZZM01000083">
    <property type="protein sequence ID" value="OOM80480.1"/>
    <property type="molecule type" value="Genomic_DNA"/>
</dbReference>
<organism evidence="3 4">
    <name type="scientific">Clostridium puniceum</name>
    <dbReference type="NCBI Taxonomy" id="29367"/>
    <lineage>
        <taxon>Bacteria</taxon>
        <taxon>Bacillati</taxon>
        <taxon>Bacillota</taxon>
        <taxon>Clostridia</taxon>
        <taxon>Eubacteriales</taxon>
        <taxon>Clostridiaceae</taxon>
        <taxon>Clostridium</taxon>
    </lineage>
</organism>
<dbReference type="RefSeq" id="WP_077846537.1">
    <property type="nucleotide sequence ID" value="NZ_LZZM01000083.1"/>
</dbReference>